<gene>
    <name evidence="11" type="ORF">PACLA_8A027628</name>
</gene>
<dbReference type="PANTHER" id="PTHR10656">
    <property type="entry name" value="CELL FATE DETERMINING PROTEIN MAB21-RELATED"/>
    <property type="match status" value="1"/>
</dbReference>
<dbReference type="Pfam" id="PF20266">
    <property type="entry name" value="Mab-21_C"/>
    <property type="match status" value="1"/>
</dbReference>
<dbReference type="InterPro" id="IPR024810">
    <property type="entry name" value="MAB21L/cGLR"/>
</dbReference>
<keyword evidence="4" id="KW-0548">Nucleotidyltransferase</keyword>
<dbReference type="OrthoDB" id="5988859at2759"/>
<dbReference type="SMART" id="SM01265">
    <property type="entry name" value="Mab-21"/>
    <property type="match status" value="1"/>
</dbReference>
<sequence length="272" mass="31721">FLDEGDKHTGKRRLSSRKLKEELEKNYIKTGGLFRTFGKEGLEEVAEGAALTVCKSEPVVPSIKRIRKVVKEILRQPINEPFNIDYVFHAQMMHAMLDKLIPSSDIVLSIFCEGWPPCAKEWITRQRLWPDIHSMEKIIHAGFHIVPKNSHDGDFPLSFSCAETILVKTLEPLQHKVMRAFKDTFKAVFKYHQRIWDLSIEGIISSYHLKTIAFWYFEKTSQESWTEETLVHHLVTVLEQLADALRIQNLPMYFMPKANFSKMSMIQKSRWT</sequence>
<comment type="similarity">
    <text evidence="2">Belongs to the mab-21 family.</text>
</comment>
<proteinExistence type="inferred from homology"/>
<keyword evidence="12" id="KW-1185">Reference proteome</keyword>
<dbReference type="Proteomes" id="UP001152795">
    <property type="component" value="Unassembled WGS sequence"/>
</dbReference>
<dbReference type="GO" id="GO:0005524">
    <property type="term" value="F:ATP binding"/>
    <property type="evidence" value="ECO:0007669"/>
    <property type="project" value="UniProtKB-KW"/>
</dbReference>
<dbReference type="GO" id="GO:0016779">
    <property type="term" value="F:nucleotidyltransferase activity"/>
    <property type="evidence" value="ECO:0007669"/>
    <property type="project" value="UniProtKB-KW"/>
</dbReference>
<evidence type="ECO:0000256" key="4">
    <source>
        <dbReference type="ARBA" id="ARBA00022695"/>
    </source>
</evidence>
<feature type="domain" description="Mab-21-like nucleotidyltransferase" evidence="9">
    <location>
        <begin position="105"/>
        <end position="167"/>
    </location>
</feature>
<reference evidence="11" key="1">
    <citation type="submission" date="2020-04" db="EMBL/GenBank/DDBJ databases">
        <authorList>
            <person name="Alioto T."/>
            <person name="Alioto T."/>
            <person name="Gomez Garrido J."/>
        </authorList>
    </citation>
    <scope>NUCLEOTIDE SEQUENCE</scope>
    <source>
        <strain evidence="11">A484AB</strain>
    </source>
</reference>
<evidence type="ECO:0000256" key="7">
    <source>
        <dbReference type="ARBA" id="ARBA00022840"/>
    </source>
</evidence>
<dbReference type="PANTHER" id="PTHR10656:SF42">
    <property type="entry name" value="CYCLIC GMP-AMP SYNTHASE-LIKE PROTEIN-RELATED"/>
    <property type="match status" value="1"/>
</dbReference>
<feature type="non-terminal residue" evidence="11">
    <location>
        <position position="1"/>
    </location>
</feature>
<comment type="cofactor">
    <cofactor evidence="1">
        <name>Mg(2+)</name>
        <dbReference type="ChEBI" id="CHEBI:18420"/>
    </cofactor>
</comment>
<dbReference type="AlphaFoldDB" id="A0A6S7J7Y6"/>
<evidence type="ECO:0000256" key="3">
    <source>
        <dbReference type="ARBA" id="ARBA00022679"/>
    </source>
</evidence>
<protein>
    <submittedName>
        <fullName evidence="11">Uncharacterized protein</fullName>
    </submittedName>
</protein>
<organism evidence="11 12">
    <name type="scientific">Paramuricea clavata</name>
    <name type="common">Red gorgonian</name>
    <name type="synonym">Violescent sea-whip</name>
    <dbReference type="NCBI Taxonomy" id="317549"/>
    <lineage>
        <taxon>Eukaryota</taxon>
        <taxon>Metazoa</taxon>
        <taxon>Cnidaria</taxon>
        <taxon>Anthozoa</taxon>
        <taxon>Octocorallia</taxon>
        <taxon>Malacalcyonacea</taxon>
        <taxon>Plexauridae</taxon>
        <taxon>Paramuricea</taxon>
    </lineage>
</organism>
<name>A0A6S7J7Y6_PARCT</name>
<keyword evidence="8" id="KW-0460">Magnesium</keyword>
<evidence type="ECO:0000313" key="12">
    <source>
        <dbReference type="Proteomes" id="UP001152795"/>
    </source>
</evidence>
<dbReference type="InterPro" id="IPR046906">
    <property type="entry name" value="Mab-21_HhH/H2TH-like"/>
</dbReference>
<accession>A0A6S7J7Y6</accession>
<evidence type="ECO:0000259" key="9">
    <source>
        <dbReference type="Pfam" id="PF03281"/>
    </source>
</evidence>
<evidence type="ECO:0000256" key="2">
    <source>
        <dbReference type="ARBA" id="ARBA00008307"/>
    </source>
</evidence>
<keyword evidence="6" id="KW-0547">Nucleotide-binding</keyword>
<evidence type="ECO:0000256" key="1">
    <source>
        <dbReference type="ARBA" id="ARBA00001946"/>
    </source>
</evidence>
<evidence type="ECO:0000259" key="10">
    <source>
        <dbReference type="Pfam" id="PF20266"/>
    </source>
</evidence>
<dbReference type="Gene3D" id="1.10.1410.40">
    <property type="match status" value="1"/>
</dbReference>
<keyword evidence="7" id="KW-0067">ATP-binding</keyword>
<dbReference type="InterPro" id="IPR046903">
    <property type="entry name" value="Mab-21-like_nuc_Trfase"/>
</dbReference>
<feature type="domain" description="Mab-21-like HhH/H2TH-like" evidence="10">
    <location>
        <begin position="176"/>
        <end position="260"/>
    </location>
</feature>
<dbReference type="EMBL" id="CACRXK020014051">
    <property type="protein sequence ID" value="CAB4026171.1"/>
    <property type="molecule type" value="Genomic_DNA"/>
</dbReference>
<evidence type="ECO:0000256" key="6">
    <source>
        <dbReference type="ARBA" id="ARBA00022741"/>
    </source>
</evidence>
<evidence type="ECO:0000313" key="11">
    <source>
        <dbReference type="EMBL" id="CAB4026171.1"/>
    </source>
</evidence>
<dbReference type="Pfam" id="PF03281">
    <property type="entry name" value="Mab-21"/>
    <property type="match status" value="1"/>
</dbReference>
<comment type="caution">
    <text evidence="11">The sequence shown here is derived from an EMBL/GenBank/DDBJ whole genome shotgun (WGS) entry which is preliminary data.</text>
</comment>
<evidence type="ECO:0000256" key="5">
    <source>
        <dbReference type="ARBA" id="ARBA00022723"/>
    </source>
</evidence>
<dbReference type="GO" id="GO:0046872">
    <property type="term" value="F:metal ion binding"/>
    <property type="evidence" value="ECO:0007669"/>
    <property type="project" value="UniProtKB-KW"/>
</dbReference>
<keyword evidence="5" id="KW-0479">Metal-binding</keyword>
<keyword evidence="3" id="KW-0808">Transferase</keyword>
<evidence type="ECO:0000256" key="8">
    <source>
        <dbReference type="ARBA" id="ARBA00022842"/>
    </source>
</evidence>